<evidence type="ECO:0000313" key="1">
    <source>
        <dbReference type="EMBL" id="DAD93528.1"/>
    </source>
</evidence>
<organism evidence="1">
    <name type="scientific">Siphoviridae sp. ctB9N2</name>
    <dbReference type="NCBI Taxonomy" id="2826188"/>
    <lineage>
        <taxon>Viruses</taxon>
        <taxon>Duplodnaviria</taxon>
        <taxon>Heunggongvirae</taxon>
        <taxon>Uroviricota</taxon>
        <taxon>Caudoviricetes</taxon>
    </lineage>
</organism>
<sequence length="105" mass="12112">MDGYVMDAVKYLETRKRMSLSGDLSLVHLMEDAVDPEVLVRDVERWSASHPLETRQSVFLKQWPNAVIRDDGVLDITPCAVERSMVCSGRDCTECCREFWMQEVE</sequence>
<reference evidence="1" key="1">
    <citation type="journal article" date="2021" name="Proc. Natl. Acad. Sci. U.S.A.">
        <title>A Catalog of Tens of Thousands of Viruses from Human Metagenomes Reveals Hidden Associations with Chronic Diseases.</title>
        <authorList>
            <person name="Tisza M.J."/>
            <person name="Buck C.B."/>
        </authorList>
    </citation>
    <scope>NUCLEOTIDE SEQUENCE</scope>
    <source>
        <strain evidence="1">CtB9N2</strain>
    </source>
</reference>
<name>A0A8S5NH47_9CAUD</name>
<proteinExistence type="predicted"/>
<accession>A0A8S5NH47</accession>
<dbReference type="EMBL" id="BK015161">
    <property type="protein sequence ID" value="DAD93528.1"/>
    <property type="molecule type" value="Genomic_DNA"/>
</dbReference>
<protein>
    <submittedName>
        <fullName evidence="1">Uncharacterized protein</fullName>
    </submittedName>
</protein>